<evidence type="ECO:0000313" key="7">
    <source>
        <dbReference type="EMBL" id="EHK20771.1"/>
    </source>
</evidence>
<organism evidence="7 8">
    <name type="scientific">Hypocrea virens (strain Gv29-8 / FGSC 10586)</name>
    <name type="common">Gliocladium virens</name>
    <name type="synonym">Trichoderma virens</name>
    <dbReference type="NCBI Taxonomy" id="413071"/>
    <lineage>
        <taxon>Eukaryota</taxon>
        <taxon>Fungi</taxon>
        <taxon>Dikarya</taxon>
        <taxon>Ascomycota</taxon>
        <taxon>Pezizomycotina</taxon>
        <taxon>Sordariomycetes</taxon>
        <taxon>Hypocreomycetidae</taxon>
        <taxon>Hypocreales</taxon>
        <taxon>Hypocreaceae</taxon>
        <taxon>Trichoderma</taxon>
    </lineage>
</organism>
<dbReference type="Proteomes" id="UP000007115">
    <property type="component" value="Unassembled WGS sequence"/>
</dbReference>
<dbReference type="PANTHER" id="PTHR23502:SF31">
    <property type="entry name" value="POLYAMINE TRANSPORTER 1"/>
    <property type="match status" value="1"/>
</dbReference>
<evidence type="ECO:0000256" key="2">
    <source>
        <dbReference type="ARBA" id="ARBA00022448"/>
    </source>
</evidence>
<dbReference type="STRING" id="413071.G9MY11"/>
<name>G9MY11_HYPVG</name>
<evidence type="ECO:0000256" key="3">
    <source>
        <dbReference type="ARBA" id="ARBA00022692"/>
    </source>
</evidence>
<dbReference type="RefSeq" id="XP_013954964.1">
    <property type="nucleotide sequence ID" value="XM_014099489.1"/>
</dbReference>
<dbReference type="AlphaFoldDB" id="G9MY11"/>
<keyword evidence="3 6" id="KW-0812">Transmembrane</keyword>
<gene>
    <name evidence="7" type="ORF">TRIVIDRAFT_192676</name>
</gene>
<keyword evidence="5 6" id="KW-0472">Membrane</keyword>
<dbReference type="GO" id="GO:0005886">
    <property type="term" value="C:plasma membrane"/>
    <property type="evidence" value="ECO:0007669"/>
    <property type="project" value="TreeGrafter"/>
</dbReference>
<dbReference type="GO" id="GO:0022857">
    <property type="term" value="F:transmembrane transporter activity"/>
    <property type="evidence" value="ECO:0007669"/>
    <property type="project" value="InterPro"/>
</dbReference>
<evidence type="ECO:0000256" key="6">
    <source>
        <dbReference type="SAM" id="Phobius"/>
    </source>
</evidence>
<comment type="subcellular location">
    <subcellularLocation>
        <location evidence="1">Membrane</location>
        <topology evidence="1">Multi-pass membrane protein</topology>
    </subcellularLocation>
</comment>
<keyword evidence="8" id="KW-1185">Reference proteome</keyword>
<feature type="transmembrane region" description="Helical" evidence="6">
    <location>
        <begin position="132"/>
        <end position="150"/>
    </location>
</feature>
<accession>G9MY11</accession>
<keyword evidence="2" id="KW-0813">Transport</keyword>
<dbReference type="eggNOG" id="KOG0255">
    <property type="taxonomic scope" value="Eukaryota"/>
</dbReference>
<evidence type="ECO:0000256" key="5">
    <source>
        <dbReference type="ARBA" id="ARBA00023136"/>
    </source>
</evidence>
<evidence type="ECO:0000313" key="8">
    <source>
        <dbReference type="Proteomes" id="UP000007115"/>
    </source>
</evidence>
<dbReference type="InterPro" id="IPR011701">
    <property type="entry name" value="MFS"/>
</dbReference>
<dbReference type="PANTHER" id="PTHR23502">
    <property type="entry name" value="MAJOR FACILITATOR SUPERFAMILY"/>
    <property type="match status" value="1"/>
</dbReference>
<keyword evidence="4 6" id="KW-1133">Transmembrane helix</keyword>
<proteinExistence type="predicted"/>
<dbReference type="HOGENOM" id="CLU_008455_11_4_1"/>
<feature type="transmembrane region" description="Helical" evidence="6">
    <location>
        <begin position="261"/>
        <end position="285"/>
    </location>
</feature>
<dbReference type="OrthoDB" id="9986881at2759"/>
<protein>
    <recommendedName>
        <fullName evidence="9">Major facilitator superfamily (MFS) profile domain-containing protein</fullName>
    </recommendedName>
</protein>
<evidence type="ECO:0008006" key="9">
    <source>
        <dbReference type="Google" id="ProtNLM"/>
    </source>
</evidence>
<evidence type="ECO:0000256" key="4">
    <source>
        <dbReference type="ARBA" id="ARBA00022989"/>
    </source>
</evidence>
<sequence>MGIDLDDPEREEVALGRARTIESQHSRTVGVPLADSKDALPLPQMGAGKPYPPALLDKVGYIVEFDGADDPIHPQNWPARTNVIYAPDISTIAADYKVAPEVATLGVTLYVLGFSAGPVLWGPLSEIKGRRLRLVVAAFGTAIFHFAVAVSKDLQRIMINRFFAGFFGTGPLAVGGAVFVDLFDNKTRSIATQYLSGILASAAAVLNFVVYETYPPIILARKAAELRRRTENWAIHAKQEETEVDFHEMVERNLIRPLRMLVVEPIVLLISLYSAFIYGLLYLFLTAYPIIFQGVYGMRPGISSLPELGAVLGCILTGVIMVLRAPAYRRKLEVNNNMPIPEWRLPEAMVGASGYRKEVHWIVPTIGGVVTGLRISMVFLQAFNYLIDAYLMLAASAPAANTFLRSLFGAIFPLFASYMFKGMGIQWTMTLIGCVAALLAPVPVIFYIKGAQIRKVSKYTPKFLPPTATPRPNKEGV</sequence>
<feature type="transmembrane region" description="Helical" evidence="6">
    <location>
        <begin position="305"/>
        <end position="323"/>
    </location>
</feature>
<dbReference type="OMA" id="ATGPLCW"/>
<dbReference type="Gene3D" id="1.20.1250.20">
    <property type="entry name" value="MFS general substrate transporter like domains"/>
    <property type="match status" value="2"/>
</dbReference>
<dbReference type="GeneID" id="25789675"/>
<dbReference type="Pfam" id="PF07690">
    <property type="entry name" value="MFS_1"/>
    <property type="match status" value="1"/>
</dbReference>
<feature type="transmembrane region" description="Helical" evidence="6">
    <location>
        <begin position="192"/>
        <end position="211"/>
    </location>
</feature>
<reference evidence="7 8" key="1">
    <citation type="journal article" date="2011" name="Genome Biol.">
        <title>Comparative genome sequence analysis underscores mycoparasitism as the ancestral life style of Trichoderma.</title>
        <authorList>
            <person name="Kubicek C.P."/>
            <person name="Herrera-Estrella A."/>
            <person name="Seidl-Seiboth V."/>
            <person name="Martinez D.A."/>
            <person name="Druzhinina I.S."/>
            <person name="Thon M."/>
            <person name="Zeilinger S."/>
            <person name="Casas-Flores S."/>
            <person name="Horwitz B.A."/>
            <person name="Mukherjee P.K."/>
            <person name="Mukherjee M."/>
            <person name="Kredics L."/>
            <person name="Alcaraz L.D."/>
            <person name="Aerts A."/>
            <person name="Antal Z."/>
            <person name="Atanasova L."/>
            <person name="Cervantes-Badillo M.G."/>
            <person name="Challacombe J."/>
            <person name="Chertkov O."/>
            <person name="McCluskey K."/>
            <person name="Coulpier F."/>
            <person name="Deshpande N."/>
            <person name="von Doehren H."/>
            <person name="Ebbole D.J."/>
            <person name="Esquivel-Naranjo E.U."/>
            <person name="Fekete E."/>
            <person name="Flipphi M."/>
            <person name="Glaser F."/>
            <person name="Gomez-Rodriguez E.Y."/>
            <person name="Gruber S."/>
            <person name="Han C."/>
            <person name="Henrissat B."/>
            <person name="Hermosa R."/>
            <person name="Hernandez-Onate M."/>
            <person name="Karaffa L."/>
            <person name="Kosti I."/>
            <person name="Le Crom S."/>
            <person name="Lindquist E."/>
            <person name="Lucas S."/>
            <person name="Luebeck M."/>
            <person name="Luebeck P.S."/>
            <person name="Margeot A."/>
            <person name="Metz B."/>
            <person name="Misra M."/>
            <person name="Nevalainen H."/>
            <person name="Omann M."/>
            <person name="Packer N."/>
            <person name="Perrone G."/>
            <person name="Uresti-Rivera E.E."/>
            <person name="Salamov A."/>
            <person name="Schmoll M."/>
            <person name="Seiboth B."/>
            <person name="Shapiro H."/>
            <person name="Sukno S."/>
            <person name="Tamayo-Ramos J.A."/>
            <person name="Tisch D."/>
            <person name="Wiest A."/>
            <person name="Wilkinson H.H."/>
            <person name="Zhang M."/>
            <person name="Coutinho P.M."/>
            <person name="Kenerley C.M."/>
            <person name="Monte E."/>
            <person name="Baker S.E."/>
            <person name="Grigoriev I.V."/>
        </authorList>
    </citation>
    <scope>NUCLEOTIDE SEQUENCE [LARGE SCALE GENOMIC DNA]</scope>
    <source>
        <strain evidence="8">Gv29-8 / FGSC 10586</strain>
    </source>
</reference>
<feature type="transmembrane region" description="Helical" evidence="6">
    <location>
        <begin position="162"/>
        <end position="180"/>
    </location>
</feature>
<dbReference type="SUPFAM" id="SSF103473">
    <property type="entry name" value="MFS general substrate transporter"/>
    <property type="match status" value="1"/>
</dbReference>
<dbReference type="InParanoid" id="G9MY11"/>
<dbReference type="EMBL" id="ABDF02000078">
    <property type="protein sequence ID" value="EHK20771.1"/>
    <property type="molecule type" value="Genomic_DNA"/>
</dbReference>
<evidence type="ECO:0000256" key="1">
    <source>
        <dbReference type="ARBA" id="ARBA00004141"/>
    </source>
</evidence>
<feature type="transmembrane region" description="Helical" evidence="6">
    <location>
        <begin position="102"/>
        <end position="120"/>
    </location>
</feature>
<comment type="caution">
    <text evidence="7">The sequence shown here is derived from an EMBL/GenBank/DDBJ whole genome shotgun (WGS) entry which is preliminary data.</text>
</comment>
<feature type="transmembrane region" description="Helical" evidence="6">
    <location>
        <begin position="427"/>
        <end position="448"/>
    </location>
</feature>
<dbReference type="InterPro" id="IPR036259">
    <property type="entry name" value="MFS_trans_sf"/>
</dbReference>
<dbReference type="VEuPathDB" id="FungiDB:TRIVIDRAFT_192676"/>